<dbReference type="GO" id="GO:0008477">
    <property type="term" value="F:purine nucleosidase activity"/>
    <property type="evidence" value="ECO:0007669"/>
    <property type="project" value="UniProtKB-EC"/>
</dbReference>
<name>A0A7W9W1E4_9FIRM</name>
<proteinExistence type="predicted"/>
<reference evidence="2 3" key="1">
    <citation type="submission" date="2020-08" db="EMBL/GenBank/DDBJ databases">
        <title>Genomic Encyclopedia of Type Strains, Phase IV (KMG-IV): sequencing the most valuable type-strain genomes for metagenomic binning, comparative biology and taxonomic classification.</title>
        <authorList>
            <person name="Goeker M."/>
        </authorList>
    </citation>
    <scope>NUCLEOTIDE SEQUENCE [LARGE SCALE GENOMIC DNA]</scope>
    <source>
        <strain evidence="2 3">DSM 17245</strain>
    </source>
</reference>
<dbReference type="Proteomes" id="UP000522163">
    <property type="component" value="Unassembled WGS sequence"/>
</dbReference>
<dbReference type="Pfam" id="PF01156">
    <property type="entry name" value="IU_nuc_hydro"/>
    <property type="match status" value="1"/>
</dbReference>
<dbReference type="EMBL" id="JACHHH010000001">
    <property type="protein sequence ID" value="MBB6040368.1"/>
    <property type="molecule type" value="Genomic_DNA"/>
</dbReference>
<protein>
    <submittedName>
        <fullName evidence="2">Purine nucleosidase</fullName>
        <ecNumber evidence="2">3.2.2.1</ecNumber>
    </submittedName>
</protein>
<keyword evidence="2" id="KW-0378">Hydrolase</keyword>
<evidence type="ECO:0000313" key="3">
    <source>
        <dbReference type="Proteomes" id="UP000522163"/>
    </source>
</evidence>
<dbReference type="Gene3D" id="3.90.245.10">
    <property type="entry name" value="Ribonucleoside hydrolase-like"/>
    <property type="match status" value="1"/>
</dbReference>
<evidence type="ECO:0000313" key="2">
    <source>
        <dbReference type="EMBL" id="MBB6040368.1"/>
    </source>
</evidence>
<dbReference type="RefSeq" id="WP_183682105.1">
    <property type="nucleotide sequence ID" value="NZ_JACHHH010000001.1"/>
</dbReference>
<dbReference type="PANTHER" id="PTHR46190:SF1">
    <property type="entry name" value="SI:CH211-201H21.5"/>
    <property type="match status" value="1"/>
</dbReference>
<evidence type="ECO:0000259" key="1">
    <source>
        <dbReference type="Pfam" id="PF01156"/>
    </source>
</evidence>
<gene>
    <name evidence="2" type="ORF">HNQ46_000329</name>
</gene>
<dbReference type="AlphaFoldDB" id="A0A7W9W1E4"/>
<dbReference type="PANTHER" id="PTHR46190">
    <property type="entry name" value="SI:CH211-201H21.5-RELATED"/>
    <property type="match status" value="1"/>
</dbReference>
<feature type="domain" description="Inosine/uridine-preferring nucleoside hydrolase" evidence="1">
    <location>
        <begin position="18"/>
        <end position="255"/>
    </location>
</feature>
<dbReference type="InterPro" id="IPR001910">
    <property type="entry name" value="Inosine/uridine_hydrolase_dom"/>
</dbReference>
<dbReference type="InterPro" id="IPR052775">
    <property type="entry name" value="IUN_hydrolase"/>
</dbReference>
<comment type="caution">
    <text evidence="2">The sequence shown here is derived from an EMBL/GenBank/DDBJ whole genome shotgun (WGS) entry which is preliminary data.</text>
</comment>
<organism evidence="2 3">
    <name type="scientific">Oribacterium sinus</name>
    <dbReference type="NCBI Taxonomy" id="237576"/>
    <lineage>
        <taxon>Bacteria</taxon>
        <taxon>Bacillati</taxon>
        <taxon>Bacillota</taxon>
        <taxon>Clostridia</taxon>
        <taxon>Lachnospirales</taxon>
        <taxon>Lachnospiraceae</taxon>
        <taxon>Oribacterium</taxon>
    </lineage>
</organism>
<dbReference type="GeneID" id="85013900"/>
<sequence length="285" mass="32882">MEKRKLLFDCDNTMGIPDCDIDDGLCLLYLLGRKDIELLGLSSSFGNNKTAVVYENTKKMLKERGREEIPLWYGADAPGQWENEASQKILETVKRYPGEVDILVTGSTTNIAGAYMLDREFFSYVNSIYFMGGITEPLIFAKKEMKELNFSIDYKATELVLKNGKNLHTLTGNACLAFLLSYEECERRLEKSSLGQYILGKAKDWMHYNDRVYGIPGFYNWDMTTLLYYFYPELFEDSLHWIRLLESDIKEGYLIEGNEGEGNQIHLPKLKDSKDFVERMFEGLS</sequence>
<accession>A0A7W9W1E4</accession>
<dbReference type="EC" id="3.2.2.1" evidence="2"/>
<dbReference type="SUPFAM" id="SSF53590">
    <property type="entry name" value="Nucleoside hydrolase"/>
    <property type="match status" value="1"/>
</dbReference>
<dbReference type="InterPro" id="IPR036452">
    <property type="entry name" value="Ribo_hydro-like"/>
</dbReference>
<keyword evidence="2" id="KW-0326">Glycosidase</keyword>